<dbReference type="KEGG" id="dtm:BJL86_0455"/>
<evidence type="ECO:0000313" key="2">
    <source>
        <dbReference type="EMBL" id="ANI91262.1"/>
    </source>
</evidence>
<name>A0A173LKM0_9ACTN</name>
<dbReference type="STRING" id="499555.BJL86_0455"/>
<reference evidence="2 3" key="1">
    <citation type="submission" date="2016-06" db="EMBL/GenBank/DDBJ databases">
        <title>Complete genome sequence of a saline-alkali tolerant type strain Dietzia timorensis ID05-A0528T.</title>
        <authorList>
            <person name="Wu X."/>
        </authorList>
    </citation>
    <scope>NUCLEOTIDE SEQUENCE [LARGE SCALE GENOMIC DNA]</scope>
    <source>
        <strain evidence="2 3">ID05-A0528</strain>
    </source>
</reference>
<proteinExistence type="predicted"/>
<dbReference type="RefSeq" id="WP_197487665.1">
    <property type="nucleotide sequence ID" value="NZ_CP015961.1"/>
</dbReference>
<accession>A0A173LKM0</accession>
<protein>
    <recommendedName>
        <fullName evidence="1">Helix-turn-helix domain-containing protein</fullName>
    </recommendedName>
</protein>
<evidence type="ECO:0000259" key="1">
    <source>
        <dbReference type="Pfam" id="PF12728"/>
    </source>
</evidence>
<dbReference type="SUPFAM" id="SSF46955">
    <property type="entry name" value="Putative DNA-binding domain"/>
    <property type="match status" value="1"/>
</dbReference>
<keyword evidence="3" id="KW-1185">Reference proteome</keyword>
<sequence>MPTKPTIETQWLTEPEAAEFLRISVNALRFQRREGRGPNFYKFGKFVRYAEADLVEWARAQSANHAS</sequence>
<dbReference type="InterPro" id="IPR009061">
    <property type="entry name" value="DNA-bd_dom_put_sf"/>
</dbReference>
<gene>
    <name evidence="2" type="ORF">BJL86_0455</name>
</gene>
<dbReference type="AlphaFoldDB" id="A0A173LKM0"/>
<organism evidence="2 3">
    <name type="scientific">Dietzia timorensis</name>
    <dbReference type="NCBI Taxonomy" id="499555"/>
    <lineage>
        <taxon>Bacteria</taxon>
        <taxon>Bacillati</taxon>
        <taxon>Actinomycetota</taxon>
        <taxon>Actinomycetes</taxon>
        <taxon>Mycobacteriales</taxon>
        <taxon>Dietziaceae</taxon>
        <taxon>Dietzia</taxon>
    </lineage>
</organism>
<evidence type="ECO:0000313" key="3">
    <source>
        <dbReference type="Proteomes" id="UP000186104"/>
    </source>
</evidence>
<dbReference type="Pfam" id="PF12728">
    <property type="entry name" value="HTH_17"/>
    <property type="match status" value="1"/>
</dbReference>
<feature type="domain" description="Helix-turn-helix" evidence="1">
    <location>
        <begin position="11"/>
        <end position="62"/>
    </location>
</feature>
<dbReference type="Proteomes" id="UP000186104">
    <property type="component" value="Chromosome"/>
</dbReference>
<dbReference type="EMBL" id="CP015961">
    <property type="protein sequence ID" value="ANI91262.1"/>
    <property type="molecule type" value="Genomic_DNA"/>
</dbReference>
<dbReference type="InterPro" id="IPR041657">
    <property type="entry name" value="HTH_17"/>
</dbReference>